<feature type="compositionally biased region" description="Basic and acidic residues" evidence="8">
    <location>
        <begin position="415"/>
        <end position="436"/>
    </location>
</feature>
<evidence type="ECO:0000313" key="9">
    <source>
        <dbReference type="EMBL" id="BAN64416.1"/>
    </source>
</evidence>
<comment type="subcellular location">
    <subcellularLocation>
        <location evidence="1">Nucleus</location>
    </subcellularLocation>
</comment>
<name>S6B5X3_BABBO</name>
<dbReference type="InterPro" id="IPR051376">
    <property type="entry name" value="CWC25_splicing_factor"/>
</dbReference>
<keyword evidence="3" id="KW-0507">mRNA processing</keyword>
<organism evidence="9">
    <name type="scientific">Babesia bovis</name>
    <dbReference type="NCBI Taxonomy" id="5865"/>
    <lineage>
        <taxon>Eukaryota</taxon>
        <taxon>Sar</taxon>
        <taxon>Alveolata</taxon>
        <taxon>Apicomplexa</taxon>
        <taxon>Aconoidasida</taxon>
        <taxon>Piroplasmida</taxon>
        <taxon>Babesiidae</taxon>
        <taxon>Babesia</taxon>
    </lineage>
</organism>
<feature type="compositionally biased region" description="Basic and acidic residues" evidence="8">
    <location>
        <begin position="224"/>
        <end position="251"/>
    </location>
</feature>
<evidence type="ECO:0000256" key="3">
    <source>
        <dbReference type="ARBA" id="ARBA00022664"/>
    </source>
</evidence>
<reference evidence="9" key="1">
    <citation type="journal article" date="2014" name="BMC Genomics">
        <title>The Babesia bovis gene and promoter model: an update from full-length EST analysis.</title>
        <authorList>
            <person name="Yamagishi J."/>
            <person name="Wakaguri H."/>
            <person name="Yokoyama N."/>
            <person name="Yamashita R."/>
            <person name="Suzuki Y."/>
            <person name="Xuan X."/>
            <person name="Igarashi I."/>
        </authorList>
    </citation>
    <scope>NUCLEOTIDE SEQUENCE</scope>
    <source>
        <strain evidence="9">Texas</strain>
    </source>
</reference>
<feature type="compositionally biased region" description="Basic and acidic residues" evidence="8">
    <location>
        <begin position="261"/>
        <end position="291"/>
    </location>
</feature>
<feature type="region of interest" description="Disordered" evidence="8">
    <location>
        <begin position="415"/>
        <end position="454"/>
    </location>
</feature>
<evidence type="ECO:0008006" key="10">
    <source>
        <dbReference type="Google" id="ProtNLM"/>
    </source>
</evidence>
<evidence type="ECO:0000256" key="6">
    <source>
        <dbReference type="ARBA" id="ARBA00023187"/>
    </source>
</evidence>
<comment type="similarity">
    <text evidence="2">Belongs to the CWC25 family.</text>
</comment>
<proteinExistence type="evidence at transcript level"/>
<dbReference type="Pfam" id="PF12542">
    <property type="entry name" value="CWC25"/>
    <property type="match status" value="1"/>
</dbReference>
<protein>
    <recommendedName>
        <fullName evidence="10">Pre-mRNA splicing factor</fullName>
    </recommendedName>
</protein>
<keyword evidence="6" id="KW-0508">mRNA splicing</keyword>
<keyword evidence="4" id="KW-0747">Spliceosome</keyword>
<feature type="compositionally biased region" description="Polar residues" evidence="8">
    <location>
        <begin position="292"/>
        <end position="308"/>
    </location>
</feature>
<feature type="compositionally biased region" description="Basic and acidic residues" evidence="8">
    <location>
        <begin position="309"/>
        <end position="334"/>
    </location>
</feature>
<evidence type="ECO:0000256" key="1">
    <source>
        <dbReference type="ARBA" id="ARBA00004123"/>
    </source>
</evidence>
<dbReference type="PANTHER" id="PTHR16196">
    <property type="entry name" value="CELL CYCLE CONTROL PROTEIN CWF25"/>
    <property type="match status" value="1"/>
</dbReference>
<keyword evidence="7" id="KW-0539">Nucleus</keyword>
<feature type="region of interest" description="Disordered" evidence="8">
    <location>
        <begin position="131"/>
        <end position="194"/>
    </location>
</feature>
<keyword evidence="5" id="KW-0175">Coiled coil</keyword>
<dbReference type="GO" id="GO:0005684">
    <property type="term" value="C:U2-type spliceosomal complex"/>
    <property type="evidence" value="ECO:0007669"/>
    <property type="project" value="TreeGrafter"/>
</dbReference>
<dbReference type="PANTHER" id="PTHR16196:SF0">
    <property type="entry name" value="PRE-MRNA-SPLICING FACTOR CWC25 HOMOLOG"/>
    <property type="match status" value="1"/>
</dbReference>
<evidence type="ECO:0000256" key="5">
    <source>
        <dbReference type="ARBA" id="ARBA00023054"/>
    </source>
</evidence>
<evidence type="ECO:0000256" key="8">
    <source>
        <dbReference type="SAM" id="MobiDB-lite"/>
    </source>
</evidence>
<evidence type="ECO:0000256" key="7">
    <source>
        <dbReference type="ARBA" id="ARBA00023242"/>
    </source>
</evidence>
<feature type="compositionally biased region" description="Basic and acidic residues" evidence="8">
    <location>
        <begin position="156"/>
        <end position="173"/>
    </location>
</feature>
<gene>
    <name evidence="9" type="primary">BBOV_I003960</name>
</gene>
<sequence>MYDDAEASLVRDNNRQWTLSNRVEAEGLEWLYADPSANKSNANQLEEYLLGKSIEGARGEIGREHVDQTACGSLLSDAASVGPVDQTLSKFREDPLFVIKKVELHQKQVLKKYESLVRPKAALVDVASEHSNIGGKSCGNSKSRSTRGHRASNTLESRRVEHDRYRSYIDDKHSSRKCSSNYRNKEECSSTRYRSRSRDSCVSVESYYTEYKDRSGRRRRNNRLHREERSHDRMHPVSNKSVKDRRRDSARNHLTGGVSSRSDDSSVIVERRFKGYRHERNSHSSSCRENRGGTSFTRQGSRDSSPTNRESHYRMYDNDFDSSQKRMDKRDAPNSEKYGAASRKALMRSDIRSNSPGGAERVDTMLLAERQEPEEIKVSTKPKLGPQVPRKGDPLKYAFGVTQDILPPQAIQDRAARRNHEMYERERNKQQLHEPSDPNARLEQMQSHGVSHLKERLEQMEAHESTVQSMEQEDHQQRYDYISAVKKHAFESAKLSEHVRQRGSRTLWKMIEPFLFF</sequence>
<accession>S6B5X3</accession>
<evidence type="ECO:0000256" key="4">
    <source>
        <dbReference type="ARBA" id="ARBA00022728"/>
    </source>
</evidence>
<feature type="region of interest" description="Disordered" evidence="8">
    <location>
        <begin position="209"/>
        <end position="359"/>
    </location>
</feature>
<dbReference type="AlphaFoldDB" id="S6B5X3"/>
<dbReference type="InterPro" id="IPR022209">
    <property type="entry name" value="CWC25"/>
</dbReference>
<dbReference type="GO" id="GO:0000398">
    <property type="term" value="P:mRNA splicing, via spliceosome"/>
    <property type="evidence" value="ECO:0007669"/>
    <property type="project" value="TreeGrafter"/>
</dbReference>
<dbReference type="VEuPathDB" id="PiroplasmaDB:BBOV_I003960"/>
<dbReference type="EMBL" id="AK440622">
    <property type="protein sequence ID" value="BAN64416.1"/>
    <property type="molecule type" value="mRNA"/>
</dbReference>
<evidence type="ECO:0000256" key="2">
    <source>
        <dbReference type="ARBA" id="ARBA00006695"/>
    </source>
</evidence>